<dbReference type="InterPro" id="IPR046887">
    <property type="entry name" value="RsmE_PUA-like"/>
</dbReference>
<evidence type="ECO:0000259" key="11">
    <source>
        <dbReference type="Pfam" id="PF04452"/>
    </source>
</evidence>
<dbReference type="RefSeq" id="WP_145295364.1">
    <property type="nucleotide sequence ID" value="NZ_CP036299.1"/>
</dbReference>
<name>A0A518GJA1_9PLAN</name>
<evidence type="ECO:0000256" key="10">
    <source>
        <dbReference type="PIRNR" id="PIRNR015601"/>
    </source>
</evidence>
<dbReference type="Pfam" id="PF20260">
    <property type="entry name" value="PUA_4"/>
    <property type="match status" value="1"/>
</dbReference>
<evidence type="ECO:0000256" key="7">
    <source>
        <dbReference type="ARBA" id="ARBA00022691"/>
    </source>
</evidence>
<dbReference type="EMBL" id="CP036299">
    <property type="protein sequence ID" value="QDV28675.1"/>
    <property type="molecule type" value="Genomic_DNA"/>
</dbReference>
<accession>A0A518GJA1</accession>
<sequence length="251" mass="27935">MSRFFHPELLRHLDSGELLLEGSEAHHALHVLRVKTGQQIVLFDGQGNSATAEVIRPGRKDVGLRIVGEIQQLSPPALQLTLLVATPKGDRLDWMVEKLTELGVSRFVPLITQRSVVDPRESKLEKLRQTVISACKQSHRDWLMEIEEPARLTDWLNRKDHPTQWFGSLQEPLVAPKASNDSQPIVSANSRMPVENTSLAILIGPEGGWTSEEESQLMTSGARPVRLGQFVLRTETAAMALTSLALNEFSL</sequence>
<keyword evidence="7 10" id="KW-0949">S-adenosyl-L-methionine</keyword>
<evidence type="ECO:0000256" key="3">
    <source>
        <dbReference type="ARBA" id="ARBA00022490"/>
    </source>
</evidence>
<dbReference type="GO" id="GO:0070475">
    <property type="term" value="P:rRNA base methylation"/>
    <property type="evidence" value="ECO:0007669"/>
    <property type="project" value="TreeGrafter"/>
</dbReference>
<dbReference type="PANTHER" id="PTHR30027:SF3">
    <property type="entry name" value="16S RRNA (URACIL(1498)-N(3))-METHYLTRANSFERASE"/>
    <property type="match status" value="1"/>
</dbReference>
<dbReference type="InterPro" id="IPR029028">
    <property type="entry name" value="Alpha/beta_knot_MTases"/>
</dbReference>
<dbReference type="Proteomes" id="UP000315349">
    <property type="component" value="Chromosome"/>
</dbReference>
<dbReference type="CDD" id="cd18084">
    <property type="entry name" value="RsmE-like"/>
    <property type="match status" value="1"/>
</dbReference>
<feature type="domain" description="Ribosomal RNA small subunit methyltransferase E methyltransferase" evidence="11">
    <location>
        <begin position="77"/>
        <end position="244"/>
    </location>
</feature>
<evidence type="ECO:0000256" key="4">
    <source>
        <dbReference type="ARBA" id="ARBA00022552"/>
    </source>
</evidence>
<evidence type="ECO:0000256" key="6">
    <source>
        <dbReference type="ARBA" id="ARBA00022679"/>
    </source>
</evidence>
<keyword evidence="14" id="KW-1185">Reference proteome</keyword>
<comment type="similarity">
    <text evidence="2 10">Belongs to the RNA methyltransferase RsmE family.</text>
</comment>
<keyword evidence="3 10" id="KW-0963">Cytoplasm</keyword>
<organism evidence="13 14">
    <name type="scientific">Planctopirus ephydatiae</name>
    <dbReference type="NCBI Taxonomy" id="2528019"/>
    <lineage>
        <taxon>Bacteria</taxon>
        <taxon>Pseudomonadati</taxon>
        <taxon>Planctomycetota</taxon>
        <taxon>Planctomycetia</taxon>
        <taxon>Planctomycetales</taxon>
        <taxon>Planctomycetaceae</taxon>
        <taxon>Planctopirus</taxon>
    </lineage>
</organism>
<evidence type="ECO:0000256" key="9">
    <source>
        <dbReference type="ARBA" id="ARBA00047944"/>
    </source>
</evidence>
<protein>
    <recommendedName>
        <fullName evidence="10">Ribosomal RNA small subunit methyltransferase E</fullName>
        <ecNumber evidence="10">2.1.1.193</ecNumber>
    </recommendedName>
</protein>
<dbReference type="AlphaFoldDB" id="A0A518GJA1"/>
<comment type="function">
    <text evidence="8 10">Specifically methylates the N3 position of the uracil ring of uridine 1498 (m3U1498) in 16S rRNA. Acts on the fully assembled 30S ribosomal subunit.</text>
</comment>
<proteinExistence type="inferred from homology"/>
<dbReference type="GO" id="GO:0070042">
    <property type="term" value="F:rRNA (uridine-N3-)-methyltransferase activity"/>
    <property type="evidence" value="ECO:0007669"/>
    <property type="project" value="TreeGrafter"/>
</dbReference>
<dbReference type="KEGG" id="peh:Spb1_05400"/>
<dbReference type="SUPFAM" id="SSF88697">
    <property type="entry name" value="PUA domain-like"/>
    <property type="match status" value="1"/>
</dbReference>
<dbReference type="PANTHER" id="PTHR30027">
    <property type="entry name" value="RIBOSOMAL RNA SMALL SUBUNIT METHYLTRANSFERASE E"/>
    <property type="match status" value="1"/>
</dbReference>
<dbReference type="GO" id="GO:0005737">
    <property type="term" value="C:cytoplasm"/>
    <property type="evidence" value="ECO:0007669"/>
    <property type="project" value="UniProtKB-SubCell"/>
</dbReference>
<keyword evidence="4 10" id="KW-0698">rRNA processing</keyword>
<dbReference type="NCBIfam" id="TIGR00046">
    <property type="entry name" value="RsmE family RNA methyltransferase"/>
    <property type="match status" value="1"/>
</dbReference>
<dbReference type="InterPro" id="IPR046886">
    <property type="entry name" value="RsmE_MTase_dom"/>
</dbReference>
<dbReference type="EC" id="2.1.1.193" evidence="10"/>
<comment type="catalytic activity">
    <reaction evidence="9 10">
        <text>uridine(1498) in 16S rRNA + S-adenosyl-L-methionine = N(3)-methyluridine(1498) in 16S rRNA + S-adenosyl-L-homocysteine + H(+)</text>
        <dbReference type="Rhea" id="RHEA:42920"/>
        <dbReference type="Rhea" id="RHEA-COMP:10283"/>
        <dbReference type="Rhea" id="RHEA-COMP:10284"/>
        <dbReference type="ChEBI" id="CHEBI:15378"/>
        <dbReference type="ChEBI" id="CHEBI:57856"/>
        <dbReference type="ChEBI" id="CHEBI:59789"/>
        <dbReference type="ChEBI" id="CHEBI:65315"/>
        <dbReference type="ChEBI" id="CHEBI:74502"/>
        <dbReference type="EC" id="2.1.1.193"/>
    </reaction>
</comment>
<evidence type="ECO:0000313" key="13">
    <source>
        <dbReference type="EMBL" id="QDV28675.1"/>
    </source>
</evidence>
<keyword evidence="6 10" id="KW-0808">Transferase</keyword>
<evidence type="ECO:0000256" key="2">
    <source>
        <dbReference type="ARBA" id="ARBA00005528"/>
    </source>
</evidence>
<dbReference type="Pfam" id="PF04452">
    <property type="entry name" value="Methyltrans_RNA"/>
    <property type="match status" value="1"/>
</dbReference>
<gene>
    <name evidence="13" type="primary">rsmE</name>
    <name evidence="13" type="ORF">Spb1_05400</name>
</gene>
<dbReference type="InterPro" id="IPR006700">
    <property type="entry name" value="RsmE"/>
</dbReference>
<dbReference type="InterPro" id="IPR015947">
    <property type="entry name" value="PUA-like_sf"/>
</dbReference>
<dbReference type="SUPFAM" id="SSF75217">
    <property type="entry name" value="alpha/beta knot"/>
    <property type="match status" value="1"/>
</dbReference>
<evidence type="ECO:0000256" key="5">
    <source>
        <dbReference type="ARBA" id="ARBA00022603"/>
    </source>
</evidence>
<evidence type="ECO:0000256" key="8">
    <source>
        <dbReference type="ARBA" id="ARBA00025699"/>
    </source>
</evidence>
<evidence type="ECO:0000259" key="12">
    <source>
        <dbReference type="Pfam" id="PF20260"/>
    </source>
</evidence>
<evidence type="ECO:0000256" key="1">
    <source>
        <dbReference type="ARBA" id="ARBA00004496"/>
    </source>
</evidence>
<evidence type="ECO:0000313" key="14">
    <source>
        <dbReference type="Proteomes" id="UP000315349"/>
    </source>
</evidence>
<comment type="subcellular location">
    <subcellularLocation>
        <location evidence="1 10">Cytoplasm</location>
    </subcellularLocation>
</comment>
<reference evidence="13 14" key="1">
    <citation type="submission" date="2019-02" db="EMBL/GenBank/DDBJ databases">
        <title>Deep-cultivation of Planctomycetes and their phenomic and genomic characterization uncovers novel biology.</title>
        <authorList>
            <person name="Wiegand S."/>
            <person name="Jogler M."/>
            <person name="Boedeker C."/>
            <person name="Pinto D."/>
            <person name="Vollmers J."/>
            <person name="Rivas-Marin E."/>
            <person name="Kohn T."/>
            <person name="Peeters S.H."/>
            <person name="Heuer A."/>
            <person name="Rast P."/>
            <person name="Oberbeckmann S."/>
            <person name="Bunk B."/>
            <person name="Jeske O."/>
            <person name="Meyerdierks A."/>
            <person name="Storesund J.E."/>
            <person name="Kallscheuer N."/>
            <person name="Luecker S."/>
            <person name="Lage O.M."/>
            <person name="Pohl T."/>
            <person name="Merkel B.J."/>
            <person name="Hornburger P."/>
            <person name="Mueller R.-W."/>
            <person name="Bruemmer F."/>
            <person name="Labrenz M."/>
            <person name="Spormann A.M."/>
            <person name="Op den Camp H."/>
            <person name="Overmann J."/>
            <person name="Amann R."/>
            <person name="Jetten M.S.M."/>
            <person name="Mascher T."/>
            <person name="Medema M.H."/>
            <person name="Devos D.P."/>
            <person name="Kaster A.-K."/>
            <person name="Ovreas L."/>
            <person name="Rohde M."/>
            <person name="Galperin M.Y."/>
            <person name="Jogler C."/>
        </authorList>
    </citation>
    <scope>NUCLEOTIDE SEQUENCE [LARGE SCALE GENOMIC DNA]</scope>
    <source>
        <strain evidence="13 14">Spb1</strain>
    </source>
</reference>
<keyword evidence="5 10" id="KW-0489">Methyltransferase</keyword>
<feature type="domain" description="Ribosomal RNA small subunit methyltransferase E PUA-like" evidence="12">
    <location>
        <begin position="20"/>
        <end position="65"/>
    </location>
</feature>
<dbReference type="InterPro" id="IPR029026">
    <property type="entry name" value="tRNA_m1G_MTases_N"/>
</dbReference>
<dbReference type="PIRSF" id="PIRSF015601">
    <property type="entry name" value="MTase_slr0722"/>
    <property type="match status" value="1"/>
</dbReference>
<dbReference type="Gene3D" id="3.40.1280.10">
    <property type="match status" value="1"/>
</dbReference>
<dbReference type="OrthoDB" id="9815641at2"/>